<feature type="transmembrane region" description="Helical" evidence="6">
    <location>
        <begin position="21"/>
        <end position="43"/>
    </location>
</feature>
<dbReference type="Pfam" id="PF13440">
    <property type="entry name" value="Polysacc_synt_3"/>
    <property type="match status" value="1"/>
</dbReference>
<evidence type="ECO:0000256" key="4">
    <source>
        <dbReference type="ARBA" id="ARBA00022989"/>
    </source>
</evidence>
<keyword evidence="5 6" id="KW-0472">Membrane</keyword>
<dbReference type="Proteomes" id="UP000597338">
    <property type="component" value="Unassembled WGS sequence"/>
</dbReference>
<protein>
    <submittedName>
        <fullName evidence="7">O-unit flippase</fullName>
    </submittedName>
</protein>
<feature type="transmembrane region" description="Helical" evidence="6">
    <location>
        <begin position="187"/>
        <end position="206"/>
    </location>
</feature>
<feature type="transmembrane region" description="Helical" evidence="6">
    <location>
        <begin position="376"/>
        <end position="396"/>
    </location>
</feature>
<evidence type="ECO:0000313" key="7">
    <source>
        <dbReference type="EMBL" id="GGC32366.1"/>
    </source>
</evidence>
<organism evidence="7 8">
    <name type="scientific">Parapedobacter defluvii</name>
    <dbReference type="NCBI Taxonomy" id="2045106"/>
    <lineage>
        <taxon>Bacteria</taxon>
        <taxon>Pseudomonadati</taxon>
        <taxon>Bacteroidota</taxon>
        <taxon>Sphingobacteriia</taxon>
        <taxon>Sphingobacteriales</taxon>
        <taxon>Sphingobacteriaceae</taxon>
        <taxon>Parapedobacter</taxon>
    </lineage>
</organism>
<sequence>MKLPSLPGFDAQAFDKYLKNTGWLLMARVGSLFIKMLITAIAIPNYLGDAQTGILNYPLALISFFAAASALGTDSLVTRQLLLHPQQHHTILGSAFRLRLLAGLAAIPLIYLAYLLISHFAPEPPAAPLNYVTIVSFMCVAQSVNIIDCYFQSIAKGKYIMYVQVGANLLSALVKLTLILCKAPLDAFIWMLLGDAVLLSVGYLYVYRAQHHNPFHWKFDLTVAKNLLKHAWPLALSSVFVTLYMKIDQLMLDAFWGKASLGVYTTVVTLSEGWYFFPMALVAALFPALMHARRDDPARYQKRLQQLYELMVLISGSIALIITFAAPTIYQLLYSNRPEFHSGAPALAIHIWAGVFVFLGTASGQYLIAENLTRISFLRTAVGAVANILLNLWLLPRYGMNGAALATLLAYFISTFSVLLLPKTRQHGFSMLKALILWNTLSTLARKSIKK</sequence>
<feature type="transmembrane region" description="Helical" evidence="6">
    <location>
        <begin position="98"/>
        <end position="117"/>
    </location>
</feature>
<keyword evidence="3 6" id="KW-0812">Transmembrane</keyword>
<feature type="transmembrane region" description="Helical" evidence="6">
    <location>
        <begin position="349"/>
        <end position="369"/>
    </location>
</feature>
<evidence type="ECO:0000313" key="8">
    <source>
        <dbReference type="Proteomes" id="UP000597338"/>
    </source>
</evidence>
<name>A0ABQ1LZQ8_9SPHI</name>
<gene>
    <name evidence="7" type="ORF">GCM10011386_25640</name>
</gene>
<keyword evidence="8" id="KW-1185">Reference proteome</keyword>
<evidence type="ECO:0000256" key="1">
    <source>
        <dbReference type="ARBA" id="ARBA00004651"/>
    </source>
</evidence>
<dbReference type="RefSeq" id="WP_188751294.1">
    <property type="nucleotide sequence ID" value="NZ_BMIK01000008.1"/>
</dbReference>
<keyword evidence="4 6" id="KW-1133">Transmembrane helix</keyword>
<dbReference type="PANTHER" id="PTHR30250:SF11">
    <property type="entry name" value="O-ANTIGEN TRANSPORTER-RELATED"/>
    <property type="match status" value="1"/>
</dbReference>
<feature type="transmembrane region" description="Helical" evidence="6">
    <location>
        <begin position="159"/>
        <end position="181"/>
    </location>
</feature>
<feature type="transmembrane region" description="Helical" evidence="6">
    <location>
        <begin position="129"/>
        <end position="147"/>
    </location>
</feature>
<feature type="transmembrane region" description="Helical" evidence="6">
    <location>
        <begin position="310"/>
        <end position="329"/>
    </location>
</feature>
<feature type="transmembrane region" description="Helical" evidence="6">
    <location>
        <begin position="267"/>
        <end position="289"/>
    </location>
</feature>
<feature type="transmembrane region" description="Helical" evidence="6">
    <location>
        <begin position="402"/>
        <end position="421"/>
    </location>
</feature>
<dbReference type="EMBL" id="BMIK01000008">
    <property type="protein sequence ID" value="GGC32366.1"/>
    <property type="molecule type" value="Genomic_DNA"/>
</dbReference>
<evidence type="ECO:0000256" key="6">
    <source>
        <dbReference type="SAM" id="Phobius"/>
    </source>
</evidence>
<accession>A0ABQ1LZQ8</accession>
<feature type="transmembrane region" description="Helical" evidence="6">
    <location>
        <begin position="227"/>
        <end position="247"/>
    </location>
</feature>
<proteinExistence type="predicted"/>
<comment type="caution">
    <text evidence="7">The sequence shown here is derived from an EMBL/GenBank/DDBJ whole genome shotgun (WGS) entry which is preliminary data.</text>
</comment>
<keyword evidence="2" id="KW-1003">Cell membrane</keyword>
<evidence type="ECO:0000256" key="3">
    <source>
        <dbReference type="ARBA" id="ARBA00022692"/>
    </source>
</evidence>
<dbReference type="CDD" id="cd13128">
    <property type="entry name" value="MATE_Wzx_like"/>
    <property type="match status" value="1"/>
</dbReference>
<evidence type="ECO:0000256" key="5">
    <source>
        <dbReference type="ARBA" id="ARBA00023136"/>
    </source>
</evidence>
<dbReference type="PANTHER" id="PTHR30250">
    <property type="entry name" value="PST FAMILY PREDICTED COLANIC ACID TRANSPORTER"/>
    <property type="match status" value="1"/>
</dbReference>
<evidence type="ECO:0000256" key="2">
    <source>
        <dbReference type="ARBA" id="ARBA00022475"/>
    </source>
</evidence>
<reference evidence="8" key="1">
    <citation type="journal article" date="2019" name="Int. J. Syst. Evol. Microbiol.">
        <title>The Global Catalogue of Microorganisms (GCM) 10K type strain sequencing project: providing services to taxonomists for standard genome sequencing and annotation.</title>
        <authorList>
            <consortium name="The Broad Institute Genomics Platform"/>
            <consortium name="The Broad Institute Genome Sequencing Center for Infectious Disease"/>
            <person name="Wu L."/>
            <person name="Ma J."/>
        </authorList>
    </citation>
    <scope>NUCLEOTIDE SEQUENCE [LARGE SCALE GENOMIC DNA]</scope>
    <source>
        <strain evidence="8">CGMCC 1.15342</strain>
    </source>
</reference>
<dbReference type="InterPro" id="IPR050833">
    <property type="entry name" value="Poly_Biosynth_Transport"/>
</dbReference>
<feature type="transmembrane region" description="Helical" evidence="6">
    <location>
        <begin position="55"/>
        <end position="77"/>
    </location>
</feature>
<comment type="subcellular location">
    <subcellularLocation>
        <location evidence="1">Cell membrane</location>
        <topology evidence="1">Multi-pass membrane protein</topology>
    </subcellularLocation>
</comment>